<dbReference type="Pfam" id="PF14338">
    <property type="entry name" value="Mrr_N"/>
    <property type="match status" value="1"/>
</dbReference>
<protein>
    <submittedName>
        <fullName evidence="3">Unannotated protein</fullName>
    </submittedName>
</protein>
<evidence type="ECO:0000256" key="1">
    <source>
        <dbReference type="SAM" id="MobiDB-lite"/>
    </source>
</evidence>
<reference evidence="3" key="1">
    <citation type="submission" date="2020-05" db="EMBL/GenBank/DDBJ databases">
        <authorList>
            <person name="Chiriac C."/>
            <person name="Salcher M."/>
            <person name="Ghai R."/>
            <person name="Kavagutti S V."/>
        </authorList>
    </citation>
    <scope>NUCLEOTIDE SEQUENCE</scope>
</reference>
<organism evidence="3">
    <name type="scientific">freshwater metagenome</name>
    <dbReference type="NCBI Taxonomy" id="449393"/>
    <lineage>
        <taxon>unclassified sequences</taxon>
        <taxon>metagenomes</taxon>
        <taxon>ecological metagenomes</taxon>
    </lineage>
</organism>
<feature type="region of interest" description="Disordered" evidence="1">
    <location>
        <begin position="16"/>
        <end position="69"/>
    </location>
</feature>
<sequence>MAEDYCEHCDLPFSTCIHGRPPAPEPVKAPPKASPVRRRTASASGSASGTTAGSASAPAPVRTAPRRRTDKAEFKPVIVEVLQEAGGEQEADLVLAALEERLAEVLKPGDHETGPTGEVRWRTAARWARKELADDGLLVAPQPGVWALTDAGMRSL</sequence>
<accession>A0A6J6VCQ0</accession>
<evidence type="ECO:0000313" key="3">
    <source>
        <dbReference type="EMBL" id="CAB4769920.1"/>
    </source>
</evidence>
<name>A0A6J6VCQ0_9ZZZZ</name>
<dbReference type="InterPro" id="IPR025745">
    <property type="entry name" value="Mrr-like_N_dom"/>
</dbReference>
<evidence type="ECO:0000259" key="2">
    <source>
        <dbReference type="Pfam" id="PF14338"/>
    </source>
</evidence>
<proteinExistence type="predicted"/>
<dbReference type="EMBL" id="CAEZYQ010000045">
    <property type="protein sequence ID" value="CAB4769920.1"/>
    <property type="molecule type" value="Genomic_DNA"/>
</dbReference>
<feature type="compositionally biased region" description="Low complexity" evidence="1">
    <location>
        <begin position="41"/>
        <end position="63"/>
    </location>
</feature>
<dbReference type="AlphaFoldDB" id="A0A6J6VCQ0"/>
<feature type="domain" description="Restriction system protein Mrr-like N-terminal" evidence="2">
    <location>
        <begin position="78"/>
        <end position="154"/>
    </location>
</feature>
<gene>
    <name evidence="3" type="ORF">UFOPK2761_03328</name>
</gene>
<feature type="compositionally biased region" description="Pro residues" evidence="1">
    <location>
        <begin position="21"/>
        <end position="33"/>
    </location>
</feature>